<evidence type="ECO:0000313" key="3">
    <source>
        <dbReference type="Proteomes" id="UP000184286"/>
    </source>
</evidence>
<name>A0A1V6MKN5_9ACTN</name>
<keyword evidence="1" id="KW-0732">Signal</keyword>
<reference evidence="3" key="1">
    <citation type="submission" date="2016-11" db="EMBL/GenBank/DDBJ databases">
        <authorList>
            <person name="Schniete J.K."/>
            <person name="Salih T."/>
            <person name="Algora Gallardo L."/>
            <person name="Martinez Fernandez S."/>
            <person name="Herron P.R."/>
        </authorList>
    </citation>
    <scope>NUCLEOTIDE SEQUENCE [LARGE SCALE GENOMIC DNA]</scope>
    <source>
        <strain evidence="3">DSM 41896</strain>
    </source>
</reference>
<dbReference type="AlphaFoldDB" id="A0A1V6MKN5"/>
<evidence type="ECO:0000313" key="2">
    <source>
        <dbReference type="EMBL" id="OQD52843.1"/>
    </source>
</evidence>
<dbReference type="OrthoDB" id="3690785at2"/>
<sequence length="158" mass="15975">MSLRIRTRATTTTAALTTATGTVVTAAALALSGVAPASASTPAAATASTTAAATVPWSASHATASAAGDRWLASGKLVLDGTLTNTGTGCYSVWTRFAHDFVVLPYTKHAEICGAGSVDFTATKSYTYTVTGTLRVCRGTTDTTDCGPGVSITHWPIG</sequence>
<dbReference type="Proteomes" id="UP000184286">
    <property type="component" value="Unassembled WGS sequence"/>
</dbReference>
<protein>
    <recommendedName>
        <fullName evidence="4">Secreted protein</fullName>
    </recommendedName>
</protein>
<evidence type="ECO:0000256" key="1">
    <source>
        <dbReference type="SAM" id="SignalP"/>
    </source>
</evidence>
<accession>A0A1V6MKN5</accession>
<feature type="signal peptide" evidence="1">
    <location>
        <begin position="1"/>
        <end position="39"/>
    </location>
</feature>
<proteinExistence type="predicted"/>
<organism evidence="2 3">
    <name type="scientific">Streptomyces phaeoluteigriseus</name>
    <dbReference type="NCBI Taxonomy" id="114686"/>
    <lineage>
        <taxon>Bacteria</taxon>
        <taxon>Bacillati</taxon>
        <taxon>Actinomycetota</taxon>
        <taxon>Actinomycetes</taxon>
        <taxon>Kitasatosporales</taxon>
        <taxon>Streptomycetaceae</taxon>
        <taxon>Streptomyces</taxon>
        <taxon>Streptomyces aurantiacus group</taxon>
    </lineage>
</organism>
<dbReference type="RefSeq" id="WP_073494677.1">
    <property type="nucleotide sequence ID" value="NZ_MPOH02000019.1"/>
</dbReference>
<feature type="chain" id="PRO_5013252148" description="Secreted protein" evidence="1">
    <location>
        <begin position="40"/>
        <end position="158"/>
    </location>
</feature>
<dbReference type="EMBL" id="MPOH02000019">
    <property type="protein sequence ID" value="OQD52843.1"/>
    <property type="molecule type" value="Genomic_DNA"/>
</dbReference>
<evidence type="ECO:0008006" key="4">
    <source>
        <dbReference type="Google" id="ProtNLM"/>
    </source>
</evidence>
<reference evidence="2 3" key="2">
    <citation type="submission" date="2017-02" db="EMBL/GenBank/DDBJ databases">
        <title>Draft genome sequence of Streptomyces phaeoluteigriseus type strain DSM41896.</title>
        <authorList>
            <person name="Salih T.S."/>
            <person name="Algora Gallardo L."/>
            <person name="Melo Santos T."/>
            <person name="Filgueira Martinez S."/>
            <person name="Herron P.R."/>
        </authorList>
    </citation>
    <scope>NUCLEOTIDE SEQUENCE [LARGE SCALE GENOMIC DNA]</scope>
    <source>
        <strain evidence="2 3">DSM 41896</strain>
    </source>
</reference>
<gene>
    <name evidence="2" type="ORF">BM536_032750</name>
</gene>
<comment type="caution">
    <text evidence="2">The sequence shown here is derived from an EMBL/GenBank/DDBJ whole genome shotgun (WGS) entry which is preliminary data.</text>
</comment>